<evidence type="ECO:0000256" key="1">
    <source>
        <dbReference type="ARBA" id="ARBA00004117"/>
    </source>
</evidence>
<dbReference type="NCBIfam" id="TIGR02490">
    <property type="entry name" value="flgF"/>
    <property type="match status" value="1"/>
</dbReference>
<dbReference type="AlphaFoldDB" id="A0A2T7URV9"/>
<evidence type="ECO:0000313" key="9">
    <source>
        <dbReference type="Proteomes" id="UP000244810"/>
    </source>
</evidence>
<keyword evidence="8" id="KW-0966">Cell projection</keyword>
<dbReference type="GO" id="GO:0030694">
    <property type="term" value="C:bacterial-type flagellum basal body, rod"/>
    <property type="evidence" value="ECO:0007669"/>
    <property type="project" value="UniProtKB-UniRule"/>
</dbReference>
<dbReference type="Pfam" id="PF06429">
    <property type="entry name" value="Flg_bbr_C"/>
    <property type="match status" value="1"/>
</dbReference>
<comment type="similarity">
    <text evidence="2 4">Belongs to the flagella basal body rod proteins family.</text>
</comment>
<dbReference type="Pfam" id="PF00460">
    <property type="entry name" value="Flg_bb_rod"/>
    <property type="match status" value="1"/>
</dbReference>
<feature type="domain" description="Flagellar basal body rod protein N-terminal" evidence="5">
    <location>
        <begin position="6"/>
        <end position="35"/>
    </location>
</feature>
<dbReference type="Proteomes" id="UP000244810">
    <property type="component" value="Unassembled WGS sequence"/>
</dbReference>
<evidence type="ECO:0000313" key="8">
    <source>
        <dbReference type="EMBL" id="PVE47382.1"/>
    </source>
</evidence>
<comment type="subcellular location">
    <subcellularLocation>
        <location evidence="1 4">Bacterial flagellum basal body</location>
    </subcellularLocation>
</comment>
<dbReference type="RefSeq" id="WP_107753695.1">
    <property type="nucleotide sequence ID" value="NZ_QBKF01000010.1"/>
</dbReference>
<dbReference type="GO" id="GO:0071978">
    <property type="term" value="P:bacterial-type flagellum-dependent swarming motility"/>
    <property type="evidence" value="ECO:0007669"/>
    <property type="project" value="TreeGrafter"/>
</dbReference>
<dbReference type="SUPFAM" id="SSF117143">
    <property type="entry name" value="Flagellar hook protein flgE"/>
    <property type="match status" value="1"/>
</dbReference>
<dbReference type="InterPro" id="IPR010930">
    <property type="entry name" value="Flg_bb/hook_C_dom"/>
</dbReference>
<keyword evidence="8" id="KW-0282">Flagellum</keyword>
<dbReference type="NCBIfam" id="TIGR03506">
    <property type="entry name" value="FlgEFG_subfam"/>
    <property type="match status" value="1"/>
</dbReference>
<dbReference type="InterPro" id="IPR037925">
    <property type="entry name" value="FlgE/F/G-like"/>
</dbReference>
<feature type="domain" description="Flagellar basal-body/hook protein C-terminal" evidence="6">
    <location>
        <begin position="191"/>
        <end position="234"/>
    </location>
</feature>
<organism evidence="8 9">
    <name type="scientific">Pararhodobacter aggregans</name>
    <dbReference type="NCBI Taxonomy" id="404875"/>
    <lineage>
        <taxon>Bacteria</taxon>
        <taxon>Pseudomonadati</taxon>
        <taxon>Pseudomonadota</taxon>
        <taxon>Alphaproteobacteria</taxon>
        <taxon>Rhodobacterales</taxon>
        <taxon>Paracoccaceae</taxon>
        <taxon>Pararhodobacter</taxon>
    </lineage>
</organism>
<evidence type="ECO:0000259" key="6">
    <source>
        <dbReference type="Pfam" id="PF06429"/>
    </source>
</evidence>
<protein>
    <recommendedName>
        <fullName evidence="4">Flagellar basal-body rod protein FlgF</fullName>
    </recommendedName>
</protein>
<dbReference type="OrthoDB" id="9804559at2"/>
<comment type="caution">
    <text evidence="8">The sequence shown here is derived from an EMBL/GenBank/DDBJ whole genome shotgun (WGS) entry which is preliminary data.</text>
</comment>
<dbReference type="Pfam" id="PF22692">
    <property type="entry name" value="LlgE_F_G_D1"/>
    <property type="match status" value="1"/>
</dbReference>
<dbReference type="PANTHER" id="PTHR30435">
    <property type="entry name" value="FLAGELLAR PROTEIN"/>
    <property type="match status" value="1"/>
</dbReference>
<keyword evidence="3 4" id="KW-0975">Bacterial flagellum</keyword>
<dbReference type="NCBIfam" id="NF009332">
    <property type="entry name" value="PRK12690.1"/>
    <property type="match status" value="1"/>
</dbReference>
<dbReference type="EMBL" id="QDDR01000005">
    <property type="protein sequence ID" value="PVE47382.1"/>
    <property type="molecule type" value="Genomic_DNA"/>
</dbReference>
<sequence length="238" mass="26020">MDNAGYTQLTRQSGLLREIQMIAHNIANLSTTGFRREGLLFSEYVERLGGEEPSLSMATGRAHQTYLTQGTLTMTGGPLDLAVEGEGFFTIQTPEGERYTRAGHFTPNQDGELVTPDGHRVLDDGGSAIFIPPDAGQIAIARDGTVSADGQPLAQIALVMPDDPADLRRETGVLHSIDGEVRPVEMPQILQGFLEESNVNAISEMARLIAVQRAYENGQKFLDREDERIRNVVQTLGR</sequence>
<accession>A0A2T7URV9</accession>
<name>A0A2T7URV9_9RHOB</name>
<feature type="domain" description="Flagellar hook protein FlgE/F/G-like D1" evidence="7">
    <location>
        <begin position="82"/>
        <end position="148"/>
    </location>
</feature>
<dbReference type="InterPro" id="IPR012836">
    <property type="entry name" value="FlgF"/>
</dbReference>
<gene>
    <name evidence="8" type="primary">flgF</name>
    <name evidence="8" type="ORF">DDE23_11085</name>
</gene>
<reference evidence="8 9" key="1">
    <citation type="journal article" date="2011" name="Syst. Appl. Microbiol.">
        <title>Defluviimonas denitrificans gen. nov., sp. nov., and Pararhodobacter aggregans gen. nov., sp. nov., non-phototrophic Rhodobacteraceae from the biofilter of a marine aquaculture.</title>
        <authorList>
            <person name="Foesel B.U."/>
            <person name="Drake H.L."/>
            <person name="Schramm A."/>
        </authorList>
    </citation>
    <scope>NUCLEOTIDE SEQUENCE [LARGE SCALE GENOMIC DNA]</scope>
    <source>
        <strain evidence="8 9">D1-19</strain>
    </source>
</reference>
<evidence type="ECO:0000259" key="7">
    <source>
        <dbReference type="Pfam" id="PF22692"/>
    </source>
</evidence>
<evidence type="ECO:0000256" key="2">
    <source>
        <dbReference type="ARBA" id="ARBA00009677"/>
    </source>
</evidence>
<keyword evidence="8" id="KW-0969">Cilium</keyword>
<dbReference type="PANTHER" id="PTHR30435:SF19">
    <property type="entry name" value="FLAGELLAR BASAL-BODY ROD PROTEIN FLGG"/>
    <property type="match status" value="1"/>
</dbReference>
<dbReference type="InterPro" id="IPR053967">
    <property type="entry name" value="LlgE_F_G-like_D1"/>
</dbReference>
<dbReference type="InterPro" id="IPR001444">
    <property type="entry name" value="Flag_bb_rod_N"/>
</dbReference>
<proteinExistence type="inferred from homology"/>
<comment type="subunit">
    <text evidence="4">The basal body constitutes a major portion of the flagellar organelle and consists of five rings (E,L,P,S, and M) mounted on a central rod. The rod consists of about 26 subunits of FlgG in the distal portion, and FlgB, FlgC and FlgF are thought to build up the proximal portion of the rod with about 6 subunits each.</text>
</comment>
<dbReference type="InterPro" id="IPR020013">
    <property type="entry name" value="Flagellar_FlgE/F/G"/>
</dbReference>
<keyword evidence="9" id="KW-1185">Reference proteome</keyword>
<evidence type="ECO:0000256" key="4">
    <source>
        <dbReference type="RuleBase" id="RU362116"/>
    </source>
</evidence>
<evidence type="ECO:0000256" key="3">
    <source>
        <dbReference type="ARBA" id="ARBA00023143"/>
    </source>
</evidence>
<evidence type="ECO:0000259" key="5">
    <source>
        <dbReference type="Pfam" id="PF00460"/>
    </source>
</evidence>